<dbReference type="Proteomes" id="UP000231143">
    <property type="component" value="Unassembled WGS sequence"/>
</dbReference>
<comment type="caution">
    <text evidence="4">The sequence shown here is derived from an EMBL/GenBank/DDBJ whole genome shotgun (WGS) entry which is preliminary data.</text>
</comment>
<dbReference type="GO" id="GO:0019843">
    <property type="term" value="F:rRNA binding"/>
    <property type="evidence" value="ECO:0007669"/>
    <property type="project" value="InterPro"/>
</dbReference>
<evidence type="ECO:0000313" key="5">
    <source>
        <dbReference type="Proteomes" id="UP000231143"/>
    </source>
</evidence>
<dbReference type="InterPro" id="IPR035980">
    <property type="entry name" value="Ribosomal_bS6_sf"/>
</dbReference>
<evidence type="ECO:0000313" key="4">
    <source>
        <dbReference type="EMBL" id="PIP87379.1"/>
    </source>
</evidence>
<evidence type="ECO:0000256" key="2">
    <source>
        <dbReference type="ARBA" id="ARBA00035294"/>
    </source>
</evidence>
<protein>
    <recommendedName>
        <fullName evidence="2">Small ribosomal subunit protein bS6</fullName>
    </recommendedName>
    <alternativeName>
        <fullName evidence="3">30S ribosomal protein S6</fullName>
    </alternativeName>
</protein>
<dbReference type="GO" id="GO:0006412">
    <property type="term" value="P:translation"/>
    <property type="evidence" value="ECO:0007669"/>
    <property type="project" value="InterPro"/>
</dbReference>
<evidence type="ECO:0000256" key="3">
    <source>
        <dbReference type="ARBA" id="ARBA00035520"/>
    </source>
</evidence>
<dbReference type="GO" id="GO:0003735">
    <property type="term" value="F:structural constituent of ribosome"/>
    <property type="evidence" value="ECO:0007669"/>
    <property type="project" value="InterPro"/>
</dbReference>
<dbReference type="AlphaFoldDB" id="A0A2H0E0A8"/>
<accession>A0A2H0E0A8</accession>
<evidence type="ECO:0000256" key="1">
    <source>
        <dbReference type="ARBA" id="ARBA00009512"/>
    </source>
</evidence>
<dbReference type="InterPro" id="IPR014717">
    <property type="entry name" value="Transl_elong_EF1B/ribsomal_bS6"/>
</dbReference>
<dbReference type="InterPro" id="IPR000529">
    <property type="entry name" value="Ribosomal_bS6"/>
</dbReference>
<comment type="similarity">
    <text evidence="1">Belongs to the bacterial ribosomal protein bS6 family.</text>
</comment>
<dbReference type="SUPFAM" id="SSF54995">
    <property type="entry name" value="Ribosomal protein S6"/>
    <property type="match status" value="1"/>
</dbReference>
<gene>
    <name evidence="4" type="ORF">COW81_00690</name>
</gene>
<dbReference type="EMBL" id="PCTT01000008">
    <property type="protein sequence ID" value="PIP87379.1"/>
    <property type="molecule type" value="Genomic_DNA"/>
</dbReference>
<sequence length="180" mass="20860">MPTMEKEEKATDLELDSTLEDAQDEGQKTIYEIGFLLTSTISEEDLTKEILKIRDIIEKFENRFISEGSPIKKDLEYTITLSRDGSKSDFDQAYFSWLKYELNPNDIKSIDESLKKLETVVRFLILKTTEDNFVPFVFVPKTIEKIEITSKDDSTKTENKEPISISKEELDKTIEELVID</sequence>
<name>A0A2H0E0A8_9BACT</name>
<proteinExistence type="inferred from homology"/>
<dbReference type="Pfam" id="PF01250">
    <property type="entry name" value="Ribosomal_S6"/>
    <property type="match status" value="1"/>
</dbReference>
<dbReference type="GO" id="GO:0005840">
    <property type="term" value="C:ribosome"/>
    <property type="evidence" value="ECO:0007669"/>
    <property type="project" value="InterPro"/>
</dbReference>
<reference evidence="4 5" key="1">
    <citation type="submission" date="2017-09" db="EMBL/GenBank/DDBJ databases">
        <title>Depth-based differentiation of microbial function through sediment-hosted aquifers and enrichment of novel symbionts in the deep terrestrial subsurface.</title>
        <authorList>
            <person name="Probst A.J."/>
            <person name="Ladd B."/>
            <person name="Jarett J.K."/>
            <person name="Geller-Mcgrath D.E."/>
            <person name="Sieber C.M."/>
            <person name="Emerson J.B."/>
            <person name="Anantharaman K."/>
            <person name="Thomas B.C."/>
            <person name="Malmstrom R."/>
            <person name="Stieglmeier M."/>
            <person name="Klingl A."/>
            <person name="Woyke T."/>
            <person name="Ryan C.M."/>
            <person name="Banfield J.F."/>
        </authorList>
    </citation>
    <scope>NUCLEOTIDE SEQUENCE [LARGE SCALE GENOMIC DNA]</scope>
    <source>
        <strain evidence="4">CG22_combo_CG10-13_8_21_14_all_36_13</strain>
    </source>
</reference>
<dbReference type="Gene3D" id="3.30.70.60">
    <property type="match status" value="1"/>
</dbReference>
<organism evidence="4 5">
    <name type="scientific">Candidatus Campbellbacteria bacterium CG22_combo_CG10-13_8_21_14_all_36_13</name>
    <dbReference type="NCBI Taxonomy" id="1974529"/>
    <lineage>
        <taxon>Bacteria</taxon>
        <taxon>Candidatus Campbelliibacteriota</taxon>
    </lineage>
</organism>